<evidence type="ECO:0000313" key="5">
    <source>
        <dbReference type="Proteomes" id="UP000696280"/>
    </source>
</evidence>
<evidence type="ECO:0008006" key="6">
    <source>
        <dbReference type="Google" id="ProtNLM"/>
    </source>
</evidence>
<dbReference type="PANTHER" id="PTHR44051">
    <property type="entry name" value="GLUTATHIONE S-TRANSFERASE-RELATED"/>
    <property type="match status" value="1"/>
</dbReference>
<feature type="domain" description="GST N-terminal" evidence="2">
    <location>
        <begin position="1"/>
        <end position="80"/>
    </location>
</feature>
<dbReference type="Pfam" id="PF13409">
    <property type="entry name" value="GST_N_2"/>
    <property type="match status" value="1"/>
</dbReference>
<reference evidence="4" key="1">
    <citation type="submission" date="2021-07" db="EMBL/GenBank/DDBJ databases">
        <authorList>
            <person name="Durling M."/>
        </authorList>
    </citation>
    <scope>NUCLEOTIDE SEQUENCE</scope>
</reference>
<dbReference type="InterPro" id="IPR010987">
    <property type="entry name" value="Glutathione-S-Trfase_C-like"/>
</dbReference>
<dbReference type="InterPro" id="IPR040079">
    <property type="entry name" value="Glutathione_S-Trfase"/>
</dbReference>
<dbReference type="AlphaFoldDB" id="A0A9N9L1S3"/>
<keyword evidence="5" id="KW-1185">Reference proteome</keyword>
<comment type="caution">
    <text evidence="4">The sequence shown here is derived from an EMBL/GenBank/DDBJ whole genome shotgun (WGS) entry which is preliminary data.</text>
</comment>
<dbReference type="InterPro" id="IPR004046">
    <property type="entry name" value="GST_C"/>
</dbReference>
<dbReference type="CDD" id="cd03046">
    <property type="entry name" value="GST_N_GTT1_like"/>
    <property type="match status" value="1"/>
</dbReference>
<evidence type="ECO:0000256" key="1">
    <source>
        <dbReference type="ARBA" id="ARBA00007409"/>
    </source>
</evidence>
<sequence length="227" mass="25809">MTLKIHHLQISQSERLPWLCEELGIPYELVLHKRAPLLAPKAIKDLSPIGQAPIIQDGDLTLFESAACMEYIIHKYGNGRLVLPPTHKDYASYLFWFHFTNGTLQPHLMLQLMLSTTAPSNPQTSSMIARLQDLLKLIDERLQKNTWLAGEEFTAADVMIVVSLTTMRTFVGFELKGFEGILGYLERVRGREAFQRARRKADPELEWMGGAEKPTSIFESLKKEGKI</sequence>
<evidence type="ECO:0000259" key="2">
    <source>
        <dbReference type="PROSITE" id="PS50404"/>
    </source>
</evidence>
<accession>A0A9N9L1S3</accession>
<comment type="similarity">
    <text evidence="1">Belongs to the GST superfamily.</text>
</comment>
<protein>
    <recommendedName>
        <fullName evidence="6">Glutathione S-transferase</fullName>
    </recommendedName>
</protein>
<dbReference type="InterPro" id="IPR004045">
    <property type="entry name" value="Glutathione_S-Trfase_N"/>
</dbReference>
<dbReference type="InterPro" id="IPR036249">
    <property type="entry name" value="Thioredoxin-like_sf"/>
</dbReference>
<dbReference type="InterPro" id="IPR036282">
    <property type="entry name" value="Glutathione-S-Trfase_C_sf"/>
</dbReference>
<evidence type="ECO:0000259" key="3">
    <source>
        <dbReference type="PROSITE" id="PS50405"/>
    </source>
</evidence>
<dbReference type="PROSITE" id="PS50404">
    <property type="entry name" value="GST_NTER"/>
    <property type="match status" value="1"/>
</dbReference>
<feature type="domain" description="GST C-terminal" evidence="3">
    <location>
        <begin position="86"/>
        <end position="217"/>
    </location>
</feature>
<name>A0A9N9L1S3_9HELO</name>
<dbReference type="SFLD" id="SFLDG00358">
    <property type="entry name" value="Main_(cytGST)"/>
    <property type="match status" value="1"/>
</dbReference>
<dbReference type="Proteomes" id="UP000696280">
    <property type="component" value="Unassembled WGS sequence"/>
</dbReference>
<evidence type="ECO:0000313" key="4">
    <source>
        <dbReference type="EMBL" id="CAG8958256.1"/>
    </source>
</evidence>
<dbReference type="SUPFAM" id="SSF47616">
    <property type="entry name" value="GST C-terminal domain-like"/>
    <property type="match status" value="1"/>
</dbReference>
<dbReference type="SFLD" id="SFLDS00019">
    <property type="entry name" value="Glutathione_Transferase_(cytos"/>
    <property type="match status" value="1"/>
</dbReference>
<dbReference type="Gene3D" id="3.40.30.10">
    <property type="entry name" value="Glutaredoxin"/>
    <property type="match status" value="1"/>
</dbReference>
<gene>
    <name evidence="4" type="ORF">HYFRA_00000610</name>
</gene>
<dbReference type="PANTHER" id="PTHR44051:SF9">
    <property type="entry name" value="GLUTATHIONE S-TRANSFERASE 1"/>
    <property type="match status" value="1"/>
</dbReference>
<dbReference type="EMBL" id="CAJVRL010000081">
    <property type="protein sequence ID" value="CAG8958256.1"/>
    <property type="molecule type" value="Genomic_DNA"/>
</dbReference>
<dbReference type="SUPFAM" id="SSF52833">
    <property type="entry name" value="Thioredoxin-like"/>
    <property type="match status" value="1"/>
</dbReference>
<dbReference type="PROSITE" id="PS50405">
    <property type="entry name" value="GST_CTER"/>
    <property type="match status" value="1"/>
</dbReference>
<dbReference type="OrthoDB" id="2309723at2759"/>
<organism evidence="4 5">
    <name type="scientific">Hymenoscyphus fraxineus</name>
    <dbReference type="NCBI Taxonomy" id="746836"/>
    <lineage>
        <taxon>Eukaryota</taxon>
        <taxon>Fungi</taxon>
        <taxon>Dikarya</taxon>
        <taxon>Ascomycota</taxon>
        <taxon>Pezizomycotina</taxon>
        <taxon>Leotiomycetes</taxon>
        <taxon>Helotiales</taxon>
        <taxon>Helotiaceae</taxon>
        <taxon>Hymenoscyphus</taxon>
    </lineage>
</organism>
<dbReference type="Pfam" id="PF00043">
    <property type="entry name" value="GST_C"/>
    <property type="match status" value="1"/>
</dbReference>
<dbReference type="SFLD" id="SFLDG01150">
    <property type="entry name" value="Main.1:_Beta-like"/>
    <property type="match status" value="1"/>
</dbReference>
<proteinExistence type="inferred from homology"/>
<dbReference type="Gene3D" id="1.20.1050.10">
    <property type="match status" value="1"/>
</dbReference>